<dbReference type="PaxDb" id="4081-Solyc04g009680.1.1"/>
<proteinExistence type="inferred from homology"/>
<evidence type="ECO:0000256" key="1">
    <source>
        <dbReference type="ARBA" id="ARBA00009861"/>
    </source>
</evidence>
<name>K4BPC3_SOLLC</name>
<dbReference type="HOGENOM" id="CLU_109576_0_0_1"/>
<evidence type="ECO:0000313" key="4">
    <source>
        <dbReference type="EnsemblPlants" id="Solyc04g009680.1.1"/>
    </source>
</evidence>
<keyword evidence="2" id="KW-0808">Transferase</keyword>
<organism evidence="4">
    <name type="scientific">Solanum lycopersicum</name>
    <name type="common">Tomato</name>
    <name type="synonym">Lycopersicon esculentum</name>
    <dbReference type="NCBI Taxonomy" id="4081"/>
    <lineage>
        <taxon>Eukaryota</taxon>
        <taxon>Viridiplantae</taxon>
        <taxon>Streptophyta</taxon>
        <taxon>Embryophyta</taxon>
        <taxon>Tracheophyta</taxon>
        <taxon>Spermatophyta</taxon>
        <taxon>Magnoliopsida</taxon>
        <taxon>eudicotyledons</taxon>
        <taxon>Gunneridae</taxon>
        <taxon>Pentapetalae</taxon>
        <taxon>asterids</taxon>
        <taxon>lamiids</taxon>
        <taxon>Solanales</taxon>
        <taxon>Solanaceae</taxon>
        <taxon>Solanoideae</taxon>
        <taxon>Solaneae</taxon>
        <taxon>Solanum</taxon>
        <taxon>Solanum subgen. Lycopersicon</taxon>
    </lineage>
</organism>
<protein>
    <submittedName>
        <fullName evidence="4">Uncharacterized protein</fullName>
    </submittedName>
</protein>
<dbReference type="InterPro" id="IPR023213">
    <property type="entry name" value="CAT-like_dom_sf"/>
</dbReference>
<evidence type="ECO:0000256" key="3">
    <source>
        <dbReference type="ARBA" id="ARBA00023315"/>
    </source>
</evidence>
<dbReference type="Proteomes" id="UP000004994">
    <property type="component" value="Chromosome 4"/>
</dbReference>
<comment type="similarity">
    <text evidence="1">Belongs to the plant acyltransferase family.</text>
</comment>
<evidence type="ECO:0000256" key="2">
    <source>
        <dbReference type="ARBA" id="ARBA00022679"/>
    </source>
</evidence>
<dbReference type="PhylomeDB" id="K4BPC3"/>
<keyword evidence="3" id="KW-0012">Acyltransferase</keyword>
<dbReference type="Gramene" id="Solyc04g009680.1.1">
    <property type="protein sequence ID" value="Solyc04g009680.1.1"/>
    <property type="gene ID" value="Solyc04g009680.1"/>
</dbReference>
<dbReference type="STRING" id="4081.K4BPC3"/>
<dbReference type="Pfam" id="PF02458">
    <property type="entry name" value="Transferase"/>
    <property type="match status" value="1"/>
</dbReference>
<dbReference type="eggNOG" id="ENOG502QYCI">
    <property type="taxonomic scope" value="Eukaryota"/>
</dbReference>
<dbReference type="PANTHER" id="PTHR31623:SF81">
    <property type="entry name" value="ACYLSUGAR ACYLTRANSFERASE 3-LIKE"/>
    <property type="match status" value="1"/>
</dbReference>
<accession>K4BPC3</accession>
<dbReference type="GO" id="GO:0016746">
    <property type="term" value="F:acyltransferase activity"/>
    <property type="evidence" value="ECO:0007669"/>
    <property type="project" value="UniProtKB-KW"/>
</dbReference>
<dbReference type="AlphaFoldDB" id="K4BPC3"/>
<dbReference type="EnsemblPlants" id="Solyc04g009680.1.1">
    <property type="protein sequence ID" value="Solyc04g009680.1.1"/>
    <property type="gene ID" value="Solyc04g009680.1"/>
</dbReference>
<sequence length="220" mass="24826">MIPIISKKIIKPSSPTPSTQRWHNLSLIDQVVDNLYMPFVFFYSNHQVATIPKHQFSEFLTNSLSKTLASYYPWAGSLINNATIECDDHGAEFFEVEINSSMNEVIHNPDLTFPKGLSWGYLSSSTSGVLIVVQLSHFECGGIALSLCMSHKVGDACSAYFFLRDWARLTREPKLALSPPYFVQDSLMPSIPFDVPLFPLLLSQKRKDVFKRGSFSLNPR</sequence>
<keyword evidence="5" id="KW-1185">Reference proteome</keyword>
<dbReference type="InParanoid" id="K4BPC3"/>
<dbReference type="OMA" id="EARIDCH"/>
<dbReference type="Gene3D" id="3.30.559.10">
    <property type="entry name" value="Chloramphenicol acetyltransferase-like domain"/>
    <property type="match status" value="1"/>
</dbReference>
<reference evidence="4" key="1">
    <citation type="journal article" date="2012" name="Nature">
        <title>The tomato genome sequence provides insights into fleshy fruit evolution.</title>
        <authorList>
            <consortium name="Tomato Genome Consortium"/>
        </authorList>
    </citation>
    <scope>NUCLEOTIDE SEQUENCE [LARGE SCALE GENOMIC DNA]</scope>
    <source>
        <strain evidence="4">cv. Heinz 1706</strain>
    </source>
</reference>
<reference evidence="4" key="2">
    <citation type="submission" date="2015-06" db="UniProtKB">
        <authorList>
            <consortium name="EnsemblPlants"/>
        </authorList>
    </citation>
    <scope>IDENTIFICATION</scope>
    <source>
        <strain evidence="4">cv. Heinz 1706</strain>
    </source>
</reference>
<evidence type="ECO:0000313" key="5">
    <source>
        <dbReference type="Proteomes" id="UP000004994"/>
    </source>
</evidence>
<dbReference type="PANTHER" id="PTHR31623">
    <property type="entry name" value="F21J9.9"/>
    <property type="match status" value="1"/>
</dbReference>